<dbReference type="InterPro" id="IPR011989">
    <property type="entry name" value="ARM-like"/>
</dbReference>
<dbReference type="InterPro" id="IPR016024">
    <property type="entry name" value="ARM-type_fold"/>
</dbReference>
<dbReference type="Proteomes" id="UP000238479">
    <property type="component" value="Chromosome 1"/>
</dbReference>
<sequence>MSNHAEGPASFNDALSEGLSSSSDWSARVAAFNYLRSLLQPGQRGIQEVIQNFEKVTKMFFQHLDNLHHKIAQAALSTLADIIPSCHKPLESYMERIPPHVFSQLVDPEDAILKFWLLKLTPLVHDKYTKLKEAAVACIISVYSHFDPTSFLNFILSLSVEEQNSLRRALKQSIPGIEVDLMNFMQNKKERQRKSSYDPSDAVGTSSEEGYVSASKKSFLWEVFYWFS</sequence>
<proteinExistence type="predicted"/>
<dbReference type="STRING" id="74649.A0A2P6SBB8"/>
<organism evidence="1 2">
    <name type="scientific">Rosa chinensis</name>
    <name type="common">China rose</name>
    <dbReference type="NCBI Taxonomy" id="74649"/>
    <lineage>
        <taxon>Eukaryota</taxon>
        <taxon>Viridiplantae</taxon>
        <taxon>Streptophyta</taxon>
        <taxon>Embryophyta</taxon>
        <taxon>Tracheophyta</taxon>
        <taxon>Spermatophyta</taxon>
        <taxon>Magnoliopsida</taxon>
        <taxon>eudicotyledons</taxon>
        <taxon>Gunneridae</taxon>
        <taxon>Pentapetalae</taxon>
        <taxon>rosids</taxon>
        <taxon>fabids</taxon>
        <taxon>Rosales</taxon>
        <taxon>Rosaceae</taxon>
        <taxon>Rosoideae</taxon>
        <taxon>Rosoideae incertae sedis</taxon>
        <taxon>Rosa</taxon>
    </lineage>
</organism>
<comment type="caution">
    <text evidence="1">The sequence shown here is derived from an EMBL/GenBank/DDBJ whole genome shotgun (WGS) entry which is preliminary data.</text>
</comment>
<gene>
    <name evidence="1" type="ORF">RchiOBHm_Chr1g0330781</name>
</gene>
<dbReference type="PANTHER" id="PTHR21567">
    <property type="entry name" value="CLASP"/>
    <property type="match status" value="1"/>
</dbReference>
<protein>
    <recommendedName>
        <fullName evidence="3">CLASP domain-containing protein</fullName>
    </recommendedName>
</protein>
<dbReference type="GO" id="GO:0000226">
    <property type="term" value="P:microtubule cytoskeleton organization"/>
    <property type="evidence" value="ECO:0007669"/>
    <property type="project" value="TreeGrafter"/>
</dbReference>
<keyword evidence="2" id="KW-1185">Reference proteome</keyword>
<name>A0A2P6SBB8_ROSCH</name>
<accession>A0A2P6SBB8</accession>
<dbReference type="AlphaFoldDB" id="A0A2P6SBB8"/>
<dbReference type="EMBL" id="PDCK01000039">
    <property type="protein sequence ID" value="PRQ55990.1"/>
    <property type="molecule type" value="Genomic_DNA"/>
</dbReference>
<evidence type="ECO:0000313" key="1">
    <source>
        <dbReference type="EMBL" id="PRQ55990.1"/>
    </source>
</evidence>
<dbReference type="GO" id="GO:0005819">
    <property type="term" value="C:spindle"/>
    <property type="evidence" value="ECO:0007669"/>
    <property type="project" value="UniProtKB-ARBA"/>
</dbReference>
<reference evidence="1 2" key="1">
    <citation type="journal article" date="2018" name="Nat. Genet.">
        <title>The Rosa genome provides new insights in the design of modern roses.</title>
        <authorList>
            <person name="Bendahmane M."/>
        </authorList>
    </citation>
    <scope>NUCLEOTIDE SEQUENCE [LARGE SCALE GENOMIC DNA]</scope>
    <source>
        <strain evidence="2">cv. Old Blush</strain>
    </source>
</reference>
<dbReference type="GO" id="GO:0008017">
    <property type="term" value="F:microtubule binding"/>
    <property type="evidence" value="ECO:0007669"/>
    <property type="project" value="TreeGrafter"/>
</dbReference>
<dbReference type="PANTHER" id="PTHR21567:SF9">
    <property type="entry name" value="CLIP-ASSOCIATING PROTEIN"/>
    <property type="match status" value="1"/>
</dbReference>
<dbReference type="GO" id="GO:0005881">
    <property type="term" value="C:cytoplasmic microtubule"/>
    <property type="evidence" value="ECO:0007669"/>
    <property type="project" value="TreeGrafter"/>
</dbReference>
<dbReference type="SUPFAM" id="SSF48371">
    <property type="entry name" value="ARM repeat"/>
    <property type="match status" value="1"/>
</dbReference>
<dbReference type="GO" id="GO:0000278">
    <property type="term" value="P:mitotic cell cycle"/>
    <property type="evidence" value="ECO:0007669"/>
    <property type="project" value="UniProtKB-ARBA"/>
</dbReference>
<evidence type="ECO:0000313" key="2">
    <source>
        <dbReference type="Proteomes" id="UP000238479"/>
    </source>
</evidence>
<evidence type="ECO:0008006" key="3">
    <source>
        <dbReference type="Google" id="ProtNLM"/>
    </source>
</evidence>
<dbReference type="Gramene" id="PRQ55990">
    <property type="protein sequence ID" value="PRQ55990"/>
    <property type="gene ID" value="RchiOBHm_Chr1g0330781"/>
</dbReference>
<dbReference type="Gene3D" id="1.25.10.10">
    <property type="entry name" value="Leucine-rich Repeat Variant"/>
    <property type="match status" value="1"/>
</dbReference>